<dbReference type="HAMAP" id="MF_04155">
    <property type="entry name" value="Helic_T4"/>
    <property type="match status" value="1"/>
</dbReference>
<dbReference type="PANTHER" id="PTHR30153:SF2">
    <property type="entry name" value="REPLICATIVE DNA HELICASE"/>
    <property type="match status" value="1"/>
</dbReference>
<dbReference type="Gene3D" id="3.40.50.300">
    <property type="entry name" value="P-loop containing nucleotide triphosphate hydrolases"/>
    <property type="match status" value="1"/>
</dbReference>
<dbReference type="GO" id="GO:0005829">
    <property type="term" value="C:cytosol"/>
    <property type="evidence" value="ECO:0007669"/>
    <property type="project" value="TreeGrafter"/>
</dbReference>
<dbReference type="GO" id="GO:0006260">
    <property type="term" value="P:DNA replication"/>
    <property type="evidence" value="ECO:0007669"/>
    <property type="project" value="InterPro"/>
</dbReference>
<dbReference type="AlphaFoldDB" id="A0A382L1Z2"/>
<evidence type="ECO:0000313" key="2">
    <source>
        <dbReference type="EMBL" id="SVC29322.1"/>
    </source>
</evidence>
<dbReference type="InterPro" id="IPR046393">
    <property type="entry name" value="Helic_T4"/>
</dbReference>
<dbReference type="GO" id="GO:0039686">
    <property type="term" value="P:bidirectional double-stranded viral DNA replication"/>
    <property type="evidence" value="ECO:0007669"/>
    <property type="project" value="InterPro"/>
</dbReference>
<feature type="domain" description="SF4 helicase" evidence="1">
    <location>
        <begin position="123"/>
        <end position="391"/>
    </location>
</feature>
<name>A0A382L1Z2_9ZZZZ</name>
<reference evidence="2" key="1">
    <citation type="submission" date="2018-05" db="EMBL/GenBank/DDBJ databases">
        <authorList>
            <person name="Lanie J.A."/>
            <person name="Ng W.-L."/>
            <person name="Kazmierczak K.M."/>
            <person name="Andrzejewski T.M."/>
            <person name="Davidsen T.M."/>
            <person name="Wayne K.J."/>
            <person name="Tettelin H."/>
            <person name="Glass J.I."/>
            <person name="Rusch D."/>
            <person name="Podicherti R."/>
            <person name="Tsui H.-C.T."/>
            <person name="Winkler M.E."/>
        </authorList>
    </citation>
    <scope>NUCLEOTIDE SEQUENCE</scope>
</reference>
<dbReference type="InterPro" id="IPR007694">
    <property type="entry name" value="DNA_helicase_DnaB-like_C"/>
</dbReference>
<dbReference type="EMBL" id="UINC01083530">
    <property type="protein sequence ID" value="SVC29322.1"/>
    <property type="molecule type" value="Genomic_DNA"/>
</dbReference>
<dbReference type="Pfam" id="PF03796">
    <property type="entry name" value="DnaB_C"/>
    <property type="match status" value="1"/>
</dbReference>
<proteinExistence type="inferred from homology"/>
<dbReference type="SUPFAM" id="SSF52540">
    <property type="entry name" value="P-loop containing nucleoside triphosphate hydrolases"/>
    <property type="match status" value="1"/>
</dbReference>
<feature type="non-terminal residue" evidence="2">
    <location>
        <position position="1"/>
    </location>
</feature>
<sequence length="410" mass="46533">VIDEFIREYNSMPNSEILGIELSKHKNFTDTQYSESLELLTLFDENKDELVDDDWLLDNSEKFCKDQALYIALMNSVEILDEYKGTKDLGEIPKIMQDALGITFDDSVGHDYFGNSDERFEFYHAKEEKIKFDLDLFNRITKGGLSKKSLNIILAGTGVGKSLFMCHCAAANINNGANVLYITMEMAEERIAERIDANLLDVELTDLKSLSKKDYDEKIQYKRDKTVGELIVKEYPTAGAHTGHFRHLINELKLKKSFVPDIIYIDYLNICASSRIKPAMAQNTYTYVKSIAEEIRGLAVETGVPIMSATQTTRSGFSNTDVDITDTSESFGLPATADFMVALITSEELEELDQIQVKQLKNRYNDPTKYRKFVIGIDRAKMRLYDLEDSAQHDLILPENDVGEPGMDFS</sequence>
<dbReference type="GO" id="GO:0005524">
    <property type="term" value="F:ATP binding"/>
    <property type="evidence" value="ECO:0007669"/>
    <property type="project" value="InterPro"/>
</dbReference>
<accession>A0A382L1Z2</accession>
<protein>
    <recommendedName>
        <fullName evidence="1">SF4 helicase domain-containing protein</fullName>
    </recommendedName>
</protein>
<dbReference type="PROSITE" id="PS51199">
    <property type="entry name" value="SF4_HELICASE"/>
    <property type="match status" value="1"/>
</dbReference>
<gene>
    <name evidence="2" type="ORF">METZ01_LOCUS282176</name>
</gene>
<dbReference type="InterPro" id="IPR027417">
    <property type="entry name" value="P-loop_NTPase"/>
</dbReference>
<evidence type="ECO:0000259" key="1">
    <source>
        <dbReference type="PROSITE" id="PS51199"/>
    </source>
</evidence>
<organism evidence="2">
    <name type="scientific">marine metagenome</name>
    <dbReference type="NCBI Taxonomy" id="408172"/>
    <lineage>
        <taxon>unclassified sequences</taxon>
        <taxon>metagenomes</taxon>
        <taxon>ecological metagenomes</taxon>
    </lineage>
</organism>
<dbReference type="PANTHER" id="PTHR30153">
    <property type="entry name" value="REPLICATIVE DNA HELICASE DNAB"/>
    <property type="match status" value="1"/>
</dbReference>
<dbReference type="GO" id="GO:0003678">
    <property type="term" value="F:DNA helicase activity"/>
    <property type="evidence" value="ECO:0007669"/>
    <property type="project" value="InterPro"/>
</dbReference>
<feature type="non-terminal residue" evidence="2">
    <location>
        <position position="410"/>
    </location>
</feature>